<dbReference type="PANTHER" id="PTHR30344:SF1">
    <property type="entry name" value="6-PHOSPHOGLUCONOLACTONASE"/>
    <property type="match status" value="1"/>
</dbReference>
<dbReference type="EMBL" id="CCYA01000253">
    <property type="protein sequence ID" value="CEH16969.1"/>
    <property type="molecule type" value="Genomic_DNA"/>
</dbReference>
<feature type="chain" id="PRO_5006059648" evidence="2">
    <location>
        <begin position="24"/>
        <end position="415"/>
    </location>
</feature>
<protein>
    <submittedName>
        <fullName evidence="3">Pgl</fullName>
    </submittedName>
</protein>
<dbReference type="STRING" id="401625.A0A0P1BMB4"/>
<accession>A0A0P1BMB4</accession>
<evidence type="ECO:0000256" key="2">
    <source>
        <dbReference type="SAM" id="SignalP"/>
    </source>
</evidence>
<sequence length="415" mass="43724">MRPSTIAALALLSASSLLQGVMSAQQTGQLATEYALYTSSYSGDVKSFTFRPPAGLAQIGKVGNETTGGKPSWLTFGGKLEQSHIIYATNEATPGEAIVLKSEADGQLTASGGISRTSTGGNGPVASDLVKAQLFVANYDGGSAAVLPLSPDGAAFPPAKVFNFTRSGTGPVTKRQNAPYAHDAVADPDGKFVYVPDLGSDVIRTIKVGERADLAELLAETPVEPGSGPRHLKFVRDAKYDTHGHGASANGQLRRHSHDVKHVAYLTSEFANTVTAFTQDPQTGKLSQIGAPILSVPPGTQLGGDAENGPARTLAEVQTSVDGALVYVSNRGDSTQDHISVLRRLPNDRLEWLAWYPSGGRNTRHFSISPDGRYLATANQASGTLAILKIDGEQLSVVAKLEDQQQINFAGFAPW</sequence>
<feature type="signal peptide" evidence="2">
    <location>
        <begin position="1"/>
        <end position="23"/>
    </location>
</feature>
<comment type="similarity">
    <text evidence="1">Belongs to the cycloisomerase 2 family.</text>
</comment>
<dbReference type="AlphaFoldDB" id="A0A0P1BMB4"/>
<dbReference type="SUPFAM" id="SSF51004">
    <property type="entry name" value="C-terminal (heme d1) domain of cytochrome cd1-nitrite reductase"/>
    <property type="match status" value="1"/>
</dbReference>
<dbReference type="GO" id="GO:0017057">
    <property type="term" value="F:6-phosphogluconolactonase activity"/>
    <property type="evidence" value="ECO:0007669"/>
    <property type="project" value="TreeGrafter"/>
</dbReference>
<dbReference type="InterPro" id="IPR019405">
    <property type="entry name" value="Lactonase_7-beta_prop"/>
</dbReference>
<evidence type="ECO:0000313" key="4">
    <source>
        <dbReference type="Proteomes" id="UP000054845"/>
    </source>
</evidence>
<dbReference type="Proteomes" id="UP000054845">
    <property type="component" value="Unassembled WGS sequence"/>
</dbReference>
<name>A0A0P1BMB4_9BASI</name>
<keyword evidence="2" id="KW-0732">Signal</keyword>
<dbReference type="Pfam" id="PF10282">
    <property type="entry name" value="Lactonase"/>
    <property type="match status" value="1"/>
</dbReference>
<dbReference type="Gene3D" id="2.130.10.10">
    <property type="entry name" value="YVTN repeat-like/Quinoprotein amine dehydrogenase"/>
    <property type="match status" value="1"/>
</dbReference>
<dbReference type="InterPro" id="IPR050282">
    <property type="entry name" value="Cycloisomerase_2"/>
</dbReference>
<proteinExistence type="inferred from homology"/>
<reference evidence="3 4" key="1">
    <citation type="submission" date="2014-09" db="EMBL/GenBank/DDBJ databases">
        <authorList>
            <person name="Magalhaes I.L.F."/>
            <person name="Oliveira U."/>
            <person name="Santos F.R."/>
            <person name="Vidigal T.H.D.A."/>
            <person name="Brescovit A.D."/>
            <person name="Santos A.J."/>
        </authorList>
    </citation>
    <scope>NUCLEOTIDE SEQUENCE [LARGE SCALE GENOMIC DNA]</scope>
</reference>
<dbReference type="PANTHER" id="PTHR30344">
    <property type="entry name" value="6-PHOSPHOGLUCONOLACTONASE-RELATED"/>
    <property type="match status" value="1"/>
</dbReference>
<dbReference type="InterPro" id="IPR015943">
    <property type="entry name" value="WD40/YVTN_repeat-like_dom_sf"/>
</dbReference>
<dbReference type="InterPro" id="IPR011048">
    <property type="entry name" value="Haem_d1_sf"/>
</dbReference>
<keyword evidence="4" id="KW-1185">Reference proteome</keyword>
<organism evidence="3 4">
    <name type="scientific">Ceraceosorus bombacis</name>
    <dbReference type="NCBI Taxonomy" id="401625"/>
    <lineage>
        <taxon>Eukaryota</taxon>
        <taxon>Fungi</taxon>
        <taxon>Dikarya</taxon>
        <taxon>Basidiomycota</taxon>
        <taxon>Ustilaginomycotina</taxon>
        <taxon>Exobasidiomycetes</taxon>
        <taxon>Ceraceosorales</taxon>
        <taxon>Ceraceosoraceae</taxon>
        <taxon>Ceraceosorus</taxon>
    </lineage>
</organism>
<evidence type="ECO:0000256" key="1">
    <source>
        <dbReference type="ARBA" id="ARBA00005564"/>
    </source>
</evidence>
<evidence type="ECO:0000313" key="3">
    <source>
        <dbReference type="EMBL" id="CEH16969.1"/>
    </source>
</evidence>
<dbReference type="OrthoDB" id="9972196at2759"/>